<organism evidence="4 5">
    <name type="scientific">Cephus cinctus</name>
    <name type="common">Wheat stem sawfly</name>
    <dbReference type="NCBI Taxonomy" id="211228"/>
    <lineage>
        <taxon>Eukaryota</taxon>
        <taxon>Metazoa</taxon>
        <taxon>Ecdysozoa</taxon>
        <taxon>Arthropoda</taxon>
        <taxon>Hexapoda</taxon>
        <taxon>Insecta</taxon>
        <taxon>Pterygota</taxon>
        <taxon>Neoptera</taxon>
        <taxon>Endopterygota</taxon>
        <taxon>Hymenoptera</taxon>
        <taxon>Cephoidea</taxon>
        <taxon>Cephidae</taxon>
        <taxon>Cephus</taxon>
    </lineage>
</organism>
<dbReference type="AlphaFoldDB" id="A0AAJ7BRL0"/>
<dbReference type="Pfam" id="PF13863">
    <property type="entry name" value="DUF4200"/>
    <property type="match status" value="1"/>
</dbReference>
<dbReference type="PANTHER" id="PTHR21683:SF2">
    <property type="entry name" value="COILED-COIL DOMAIN-CONTAINING PROTEIN 42 LIKE-2-LIKE"/>
    <property type="match status" value="1"/>
</dbReference>
<evidence type="ECO:0000256" key="2">
    <source>
        <dbReference type="SAM" id="Coils"/>
    </source>
</evidence>
<gene>
    <name evidence="5" type="primary">LOC107266571</name>
</gene>
<proteinExistence type="predicted"/>
<dbReference type="KEGG" id="ccin:107266571"/>
<dbReference type="InterPro" id="IPR025252">
    <property type="entry name" value="DUF4200"/>
</dbReference>
<reference evidence="5" key="1">
    <citation type="submission" date="2025-08" db="UniProtKB">
        <authorList>
            <consortium name="RefSeq"/>
        </authorList>
    </citation>
    <scope>IDENTIFICATION</scope>
</reference>
<feature type="domain" description="DUF4200" evidence="3">
    <location>
        <begin position="55"/>
        <end position="172"/>
    </location>
</feature>
<dbReference type="Proteomes" id="UP000694920">
    <property type="component" value="Unplaced"/>
</dbReference>
<keyword evidence="1 2" id="KW-0175">Coiled coil</keyword>
<evidence type="ECO:0000313" key="4">
    <source>
        <dbReference type="Proteomes" id="UP000694920"/>
    </source>
</evidence>
<dbReference type="RefSeq" id="XP_015592671.1">
    <property type="nucleotide sequence ID" value="XM_015737185.2"/>
</dbReference>
<name>A0AAJ7BRL0_CEPCN</name>
<dbReference type="GO" id="GO:0005856">
    <property type="term" value="C:cytoskeleton"/>
    <property type="evidence" value="ECO:0007669"/>
    <property type="project" value="UniProtKB-ARBA"/>
</dbReference>
<protein>
    <submittedName>
        <fullName evidence="5">Coiled-coil domain-containing protein 42 like-2-like</fullName>
    </submittedName>
</protein>
<accession>A0AAJ7BRL0</accession>
<dbReference type="PANTHER" id="PTHR21683">
    <property type="entry name" value="COILED-COIL DOMAIN-CONTAINING PROTEIN 42 LIKE-2-LIKE-RELATED"/>
    <property type="match status" value="1"/>
</dbReference>
<evidence type="ECO:0000256" key="1">
    <source>
        <dbReference type="ARBA" id="ARBA00023054"/>
    </source>
</evidence>
<sequence>MVPLIKPQKSLIQRAQITSNPQEAISEYFQSKLEDHQIKKYPEWDIARVSPAAELIKARQELALAGTELSAKRKEQLEKRKVMDEQWNDLRQKEELLRQSFIKFNKFAKENQEKRERAEHKINDELERQAARNAEAEELQEKMNRLQEIKYNMQKHVKEYKMYQNYLEKVVNETGQFQSISDVFNRYETLAEARASLSETQDKNLEALEVTGTEMYHMTEEKSQILMGLNNQLAQLQGRYDRAKLRALRWETMVSRIKATAAAKNLELTQVKSCCWNIYKQICRRKDIPIEVQKDDIENQLVHIKRTILELKRITRVAKKKAAKRRGS</sequence>
<evidence type="ECO:0000259" key="3">
    <source>
        <dbReference type="Pfam" id="PF13863"/>
    </source>
</evidence>
<feature type="coiled-coil region" evidence="2">
    <location>
        <begin position="108"/>
        <end position="159"/>
    </location>
</feature>
<evidence type="ECO:0000313" key="5">
    <source>
        <dbReference type="RefSeq" id="XP_015592671.1"/>
    </source>
</evidence>
<dbReference type="GeneID" id="107266571"/>
<keyword evidence="4" id="KW-1185">Reference proteome</keyword>
<dbReference type="InterPro" id="IPR051147">
    <property type="entry name" value="CFAP_domain-containing"/>
</dbReference>